<dbReference type="PROSITE" id="PS50261">
    <property type="entry name" value="G_PROTEIN_RECEP_F2_4"/>
    <property type="match status" value="1"/>
</dbReference>
<dbReference type="InterPro" id="IPR017981">
    <property type="entry name" value="GPCR_2-like_7TM"/>
</dbReference>
<dbReference type="GO" id="GO:0005886">
    <property type="term" value="C:plasma membrane"/>
    <property type="evidence" value="ECO:0007669"/>
    <property type="project" value="TreeGrafter"/>
</dbReference>
<reference evidence="7" key="1">
    <citation type="submission" date="2021-06" db="EMBL/GenBank/DDBJ databases">
        <title>Comparative genomics, transcriptomics and evolutionary studies reveal genomic signatures of adaptation to plant cell wall in hemibiotrophic fungi.</title>
        <authorList>
            <consortium name="DOE Joint Genome Institute"/>
            <person name="Baroncelli R."/>
            <person name="Diaz J.F."/>
            <person name="Benocci T."/>
            <person name="Peng M."/>
            <person name="Battaglia E."/>
            <person name="Haridas S."/>
            <person name="Andreopoulos W."/>
            <person name="Labutti K."/>
            <person name="Pangilinan J."/>
            <person name="Floch G.L."/>
            <person name="Makela M.R."/>
            <person name="Henrissat B."/>
            <person name="Grigoriev I.V."/>
            <person name="Crouch J.A."/>
            <person name="De Vries R.P."/>
            <person name="Sukno S.A."/>
            <person name="Thon M.R."/>
        </authorList>
    </citation>
    <scope>NUCLEOTIDE SEQUENCE</scope>
    <source>
        <strain evidence="7">CBS 125086</strain>
    </source>
</reference>
<evidence type="ECO:0000256" key="5">
    <source>
        <dbReference type="SAM" id="Phobius"/>
    </source>
</evidence>
<comment type="subcellular location">
    <subcellularLocation>
        <location evidence="1">Membrane</location>
        <topology evidence="1">Multi-pass membrane protein</topology>
    </subcellularLocation>
</comment>
<evidence type="ECO:0000256" key="2">
    <source>
        <dbReference type="ARBA" id="ARBA00022692"/>
    </source>
</evidence>
<protein>
    <recommendedName>
        <fullName evidence="6">G-protein coupled receptors family 2 profile 2 domain-containing protein</fullName>
    </recommendedName>
</protein>
<feature type="transmembrane region" description="Helical" evidence="5">
    <location>
        <begin position="53"/>
        <end position="73"/>
    </location>
</feature>
<feature type="transmembrane region" description="Helical" evidence="5">
    <location>
        <begin position="101"/>
        <end position="120"/>
    </location>
</feature>
<dbReference type="Gene3D" id="1.20.1070.10">
    <property type="entry name" value="Rhodopsin 7-helix transmembrane proteins"/>
    <property type="match status" value="1"/>
</dbReference>
<feature type="transmembrane region" description="Helical" evidence="5">
    <location>
        <begin position="179"/>
        <end position="202"/>
    </location>
</feature>
<dbReference type="InterPro" id="IPR000832">
    <property type="entry name" value="GPCR_2_secretin-like"/>
</dbReference>
<dbReference type="PANTHER" id="PTHR23112">
    <property type="entry name" value="G PROTEIN-COUPLED RECEPTOR 157-RELATED"/>
    <property type="match status" value="1"/>
</dbReference>
<dbReference type="Pfam" id="PF00002">
    <property type="entry name" value="7tm_2"/>
    <property type="match status" value="1"/>
</dbReference>
<dbReference type="GO" id="GO:0007189">
    <property type="term" value="P:adenylate cyclase-activating G protein-coupled receptor signaling pathway"/>
    <property type="evidence" value="ECO:0007669"/>
    <property type="project" value="TreeGrafter"/>
</dbReference>
<evidence type="ECO:0000256" key="4">
    <source>
        <dbReference type="ARBA" id="ARBA00023136"/>
    </source>
</evidence>
<sequence length="441" mass="50074">MKDNFSAIFPRTTDDSSFLVTIEKISSVLSLLGVSLIFVVFWAFQRMRSLRNLFILLASISNFCASIACIIGRDGLRLGVDSVLCKSQAVLLESFLQSDPWWSFAMAINAFFIFFANADVSSFRRYLWVYCIICLGGPLILGLCLLLIKPHGPESSVYGDAFLWCWITPEWGHLRIYTFYVPTWCCIFGSAVVYLVIGYHIFRKRNQLANLNSSNLRNNAEGFLGVNEGTSTGKSPTDGTEDDINAVMEGPITTIKLEPQLPRTPCPARINSFINAKAQYRDPCHMINEEAAPQGNPRFGTTTSILAPQKPRRFTIRRITPINGKIQSHLKGIDPIKLEYLRTCSFFAISVLVTWTPSSINILYEYIRPQDVNVGLNTTIAIVLPLQGAWNAGIFFLTSWSTLREEWTEMRLRHQARHLDNRESYWLSRFKLLIGDLKHRF</sequence>
<organism evidence="7 8">
    <name type="scientific">Colletotrichum navitas</name>
    <dbReference type="NCBI Taxonomy" id="681940"/>
    <lineage>
        <taxon>Eukaryota</taxon>
        <taxon>Fungi</taxon>
        <taxon>Dikarya</taxon>
        <taxon>Ascomycota</taxon>
        <taxon>Pezizomycotina</taxon>
        <taxon>Sordariomycetes</taxon>
        <taxon>Hypocreomycetidae</taxon>
        <taxon>Glomerellales</taxon>
        <taxon>Glomerellaceae</taxon>
        <taxon>Colletotrichum</taxon>
        <taxon>Colletotrichum graminicola species complex</taxon>
    </lineage>
</organism>
<gene>
    <name evidence="7" type="ORF">LY79DRAFT_639721</name>
</gene>
<feature type="transmembrane region" description="Helical" evidence="5">
    <location>
        <begin position="25"/>
        <end position="44"/>
    </location>
</feature>
<comment type="caution">
    <text evidence="7">The sequence shown here is derived from an EMBL/GenBank/DDBJ whole genome shotgun (WGS) entry which is preliminary data.</text>
</comment>
<evidence type="ECO:0000313" key="8">
    <source>
        <dbReference type="Proteomes" id="UP001230504"/>
    </source>
</evidence>
<dbReference type="RefSeq" id="XP_060409887.1">
    <property type="nucleotide sequence ID" value="XM_060562323.1"/>
</dbReference>
<evidence type="ECO:0000256" key="3">
    <source>
        <dbReference type="ARBA" id="ARBA00022989"/>
    </source>
</evidence>
<dbReference type="PANTHER" id="PTHR23112:SF0">
    <property type="entry name" value="TRANSMEMBRANE PROTEIN 116"/>
    <property type="match status" value="1"/>
</dbReference>
<dbReference type="AlphaFoldDB" id="A0AAD8PQ78"/>
<evidence type="ECO:0000313" key="7">
    <source>
        <dbReference type="EMBL" id="KAK1574360.1"/>
    </source>
</evidence>
<feature type="transmembrane region" description="Helical" evidence="5">
    <location>
        <begin position="127"/>
        <end position="148"/>
    </location>
</feature>
<keyword evidence="8" id="KW-1185">Reference proteome</keyword>
<evidence type="ECO:0000256" key="1">
    <source>
        <dbReference type="ARBA" id="ARBA00004141"/>
    </source>
</evidence>
<feature type="transmembrane region" description="Helical" evidence="5">
    <location>
        <begin position="380"/>
        <end position="403"/>
    </location>
</feature>
<proteinExistence type="predicted"/>
<dbReference type="GeneID" id="85446563"/>
<feature type="transmembrane region" description="Helical" evidence="5">
    <location>
        <begin position="340"/>
        <end position="360"/>
    </location>
</feature>
<name>A0AAD8PQ78_9PEZI</name>
<keyword evidence="3 5" id="KW-1133">Transmembrane helix</keyword>
<dbReference type="EMBL" id="JAHLJV010000076">
    <property type="protein sequence ID" value="KAK1574360.1"/>
    <property type="molecule type" value="Genomic_DNA"/>
</dbReference>
<dbReference type="Proteomes" id="UP001230504">
    <property type="component" value="Unassembled WGS sequence"/>
</dbReference>
<keyword evidence="4 5" id="KW-0472">Membrane</keyword>
<accession>A0AAD8PQ78</accession>
<dbReference type="SUPFAM" id="SSF81321">
    <property type="entry name" value="Family A G protein-coupled receptor-like"/>
    <property type="match status" value="1"/>
</dbReference>
<evidence type="ECO:0000259" key="6">
    <source>
        <dbReference type="PROSITE" id="PS50261"/>
    </source>
</evidence>
<dbReference type="GO" id="GO:0004930">
    <property type="term" value="F:G protein-coupled receptor activity"/>
    <property type="evidence" value="ECO:0007669"/>
    <property type="project" value="InterPro"/>
</dbReference>
<feature type="domain" description="G-protein coupled receptors family 2 profile 2" evidence="6">
    <location>
        <begin position="19"/>
        <end position="206"/>
    </location>
</feature>
<dbReference type="GO" id="GO:0007166">
    <property type="term" value="P:cell surface receptor signaling pathway"/>
    <property type="evidence" value="ECO:0007669"/>
    <property type="project" value="InterPro"/>
</dbReference>
<keyword evidence="2 5" id="KW-0812">Transmembrane</keyword>